<keyword evidence="1" id="KW-0812">Transmembrane</keyword>
<keyword evidence="1" id="KW-1133">Transmembrane helix</keyword>
<name>A0A0J9S3G9_PLAVI</name>
<dbReference type="Pfam" id="PF12420">
    <property type="entry name" value="DUF3671"/>
    <property type="match status" value="1"/>
</dbReference>
<reference evidence="2 3" key="1">
    <citation type="submission" date="2011-08" db="EMBL/GenBank/DDBJ databases">
        <title>The Genome Sequence of Plasmodium vivax India VII.</title>
        <authorList>
            <consortium name="The Broad Institute Genome Sequencing Platform"/>
            <consortium name="The Broad Institute Genome Sequencing Center for Infectious Disease"/>
            <person name="Neafsey D."/>
            <person name="Carlton J."/>
            <person name="Barnwell J."/>
            <person name="Collins W."/>
            <person name="Escalante A."/>
            <person name="Mullikin J."/>
            <person name="Saul A."/>
            <person name="Guigo R."/>
            <person name="Camara F."/>
            <person name="Young S.K."/>
            <person name="Zeng Q."/>
            <person name="Gargeya S."/>
            <person name="Fitzgerald M."/>
            <person name="Haas B."/>
            <person name="Abouelleil A."/>
            <person name="Alvarado L."/>
            <person name="Arachchi H.M."/>
            <person name="Berlin A."/>
            <person name="Brown A."/>
            <person name="Chapman S.B."/>
            <person name="Chen Z."/>
            <person name="Dunbar C."/>
            <person name="Freedman E."/>
            <person name="Gearin G."/>
            <person name="Gellesch M."/>
            <person name="Goldberg J."/>
            <person name="Griggs A."/>
            <person name="Gujja S."/>
            <person name="Heiman D."/>
            <person name="Howarth C."/>
            <person name="Larson L."/>
            <person name="Lui A."/>
            <person name="MacDonald P.J.P."/>
            <person name="Montmayeur A."/>
            <person name="Murphy C."/>
            <person name="Neiman D."/>
            <person name="Pearson M."/>
            <person name="Priest M."/>
            <person name="Roberts A."/>
            <person name="Saif S."/>
            <person name="Shea T."/>
            <person name="Shenoy N."/>
            <person name="Sisk P."/>
            <person name="Stolte C."/>
            <person name="Sykes S."/>
            <person name="Wortman J."/>
            <person name="Nusbaum C."/>
            <person name="Birren B."/>
        </authorList>
    </citation>
    <scope>NUCLEOTIDE SEQUENCE [LARGE SCALE GENOMIC DNA]</scope>
    <source>
        <strain evidence="2 3">India VII</strain>
    </source>
</reference>
<evidence type="ECO:0000313" key="2">
    <source>
        <dbReference type="EMBL" id="KMZ76682.1"/>
    </source>
</evidence>
<feature type="transmembrane region" description="Helical" evidence="1">
    <location>
        <begin position="86"/>
        <end position="106"/>
    </location>
</feature>
<dbReference type="InterPro" id="IPR022139">
    <property type="entry name" value="Fam-L/Fam-M-like_plasmodium"/>
</dbReference>
<evidence type="ECO:0000256" key="1">
    <source>
        <dbReference type="SAM" id="Phobius"/>
    </source>
</evidence>
<proteinExistence type="predicted"/>
<protein>
    <recommendedName>
        <fullName evidence="4">Variable surface protein Vir35</fullName>
    </recommendedName>
</protein>
<gene>
    <name evidence="2" type="ORF">PVIIG_05722</name>
</gene>
<dbReference type="EMBL" id="KQ234646">
    <property type="protein sequence ID" value="KMZ76682.1"/>
    <property type="molecule type" value="Genomic_DNA"/>
</dbReference>
<sequence>MREKLSDNSLDNRKKNVTKNASKYSHVNGIESNNFEAYMKDYKRRYRKKNGLFKIDCYCEKRVLDKINHLYGFGEKLQKKKRFKKYFIISISIALIPALGLIYPMLFGVKEWGEGIIKYCVHDSHKPGGTAHANCEKTILYDYKEILQNIGDANYFIFPFIGVIILLLFIYILIKVIKYRRLISGK</sequence>
<evidence type="ECO:0000313" key="3">
    <source>
        <dbReference type="Proteomes" id="UP000053562"/>
    </source>
</evidence>
<accession>A0A0J9S3G9</accession>
<dbReference type="Proteomes" id="UP000053562">
    <property type="component" value="Unassembled WGS sequence"/>
</dbReference>
<organism evidence="2 3">
    <name type="scientific">Plasmodium vivax India VII</name>
    <dbReference type="NCBI Taxonomy" id="1077284"/>
    <lineage>
        <taxon>Eukaryota</taxon>
        <taxon>Sar</taxon>
        <taxon>Alveolata</taxon>
        <taxon>Apicomplexa</taxon>
        <taxon>Aconoidasida</taxon>
        <taxon>Haemosporida</taxon>
        <taxon>Plasmodiidae</taxon>
        <taxon>Plasmodium</taxon>
        <taxon>Plasmodium (Plasmodium)</taxon>
    </lineage>
</organism>
<evidence type="ECO:0008006" key="4">
    <source>
        <dbReference type="Google" id="ProtNLM"/>
    </source>
</evidence>
<keyword evidence="1" id="KW-0472">Membrane</keyword>
<dbReference type="AlphaFoldDB" id="A0A0J9S3G9"/>
<feature type="transmembrane region" description="Helical" evidence="1">
    <location>
        <begin position="155"/>
        <end position="174"/>
    </location>
</feature>